<dbReference type="PANTHER" id="PTHR22916:SF3">
    <property type="entry name" value="UDP-GLCNAC:BETAGAL BETA-1,3-N-ACETYLGLUCOSAMINYLTRANSFERASE-LIKE PROTEIN 1"/>
    <property type="match status" value="1"/>
</dbReference>
<comment type="caution">
    <text evidence="2">The sequence shown here is derived from an EMBL/GenBank/DDBJ whole genome shotgun (WGS) entry which is preliminary data.</text>
</comment>
<dbReference type="InterPro" id="IPR029044">
    <property type="entry name" value="Nucleotide-diphossugar_trans"/>
</dbReference>
<dbReference type="Proteomes" id="UP000321245">
    <property type="component" value="Unassembled WGS sequence"/>
</dbReference>
<dbReference type="Gene3D" id="3.90.550.10">
    <property type="entry name" value="Spore Coat Polysaccharide Biosynthesis Protein SpsA, Chain A"/>
    <property type="match status" value="1"/>
</dbReference>
<dbReference type="SUPFAM" id="SSF53448">
    <property type="entry name" value="Nucleotide-diphospho-sugar transferases"/>
    <property type="match status" value="1"/>
</dbReference>
<dbReference type="GO" id="GO:0016758">
    <property type="term" value="F:hexosyltransferase activity"/>
    <property type="evidence" value="ECO:0007669"/>
    <property type="project" value="UniProtKB-ARBA"/>
</dbReference>
<keyword evidence="3" id="KW-1185">Reference proteome</keyword>
<dbReference type="OrthoDB" id="199095at2"/>
<dbReference type="EMBL" id="BJXC01000014">
    <property type="protein sequence ID" value="GEM52376.1"/>
    <property type="molecule type" value="Genomic_DNA"/>
</dbReference>
<gene>
    <name evidence="2" type="ORF">EB1_21660</name>
</gene>
<dbReference type="AlphaFoldDB" id="A0A511NI58"/>
<name>A0A511NI58_9FLAO</name>
<protein>
    <submittedName>
        <fullName evidence="2">Glycosyl transferase</fullName>
    </submittedName>
</protein>
<dbReference type="GeneID" id="84651639"/>
<dbReference type="Pfam" id="PF00535">
    <property type="entry name" value="Glycos_transf_2"/>
    <property type="match status" value="1"/>
</dbReference>
<dbReference type="STRING" id="1218108.GCA_000382425_00754"/>
<dbReference type="RefSeq" id="WP_019974265.1">
    <property type="nucleotide sequence ID" value="NZ_BJXC01000014.1"/>
</dbReference>
<organism evidence="2 3">
    <name type="scientific">Empedobacter brevis NBRC 14943 = ATCC 43319</name>
    <dbReference type="NCBI Taxonomy" id="1218108"/>
    <lineage>
        <taxon>Bacteria</taxon>
        <taxon>Pseudomonadati</taxon>
        <taxon>Bacteroidota</taxon>
        <taxon>Flavobacteriia</taxon>
        <taxon>Flavobacteriales</taxon>
        <taxon>Weeksellaceae</taxon>
        <taxon>Empedobacter</taxon>
    </lineage>
</organism>
<evidence type="ECO:0000313" key="3">
    <source>
        <dbReference type="Proteomes" id="UP000321245"/>
    </source>
</evidence>
<reference evidence="2 3" key="1">
    <citation type="submission" date="2019-07" db="EMBL/GenBank/DDBJ databases">
        <title>Whole genome shotgun sequence of Empedobacter brevis NBRC 14943.</title>
        <authorList>
            <person name="Hosoyama A."/>
            <person name="Uohara A."/>
            <person name="Ohji S."/>
            <person name="Ichikawa N."/>
        </authorList>
    </citation>
    <scope>NUCLEOTIDE SEQUENCE [LARGE SCALE GENOMIC DNA]</scope>
    <source>
        <strain evidence="2 3">NBRC 14943</strain>
    </source>
</reference>
<sequence length="287" mass="33159">MIKVSVCTITYGHEKYIAKCIEGVLMQEGDFELEFIISLDKSPDNTKQIIEEYITTHPKGNCIRFIDRQENIGIIPNFYNTINSSTGDYIAICDGDDFWTNPLKLQKQIEFLKNNEDYILIGHNVEIFDDKTSEIINTSFPFKEKKIISNDFIFQKNYIPALSIMFKNIHKLPDWILECKIGDYPLILHCAQYGKVGLLHDVMASYRSNSGYHSTVTKKKQMDMQISSLEIVISKLNLTKVQKDLLNYQLLHMKINNVSFLNSLNSIFSANISYRLKLKSLMNKILC</sequence>
<accession>A0A511NI58</accession>
<evidence type="ECO:0000259" key="1">
    <source>
        <dbReference type="Pfam" id="PF00535"/>
    </source>
</evidence>
<keyword evidence="2" id="KW-0808">Transferase</keyword>
<proteinExistence type="predicted"/>
<dbReference type="PANTHER" id="PTHR22916">
    <property type="entry name" value="GLYCOSYLTRANSFERASE"/>
    <property type="match status" value="1"/>
</dbReference>
<feature type="domain" description="Glycosyltransferase 2-like" evidence="1">
    <location>
        <begin position="5"/>
        <end position="168"/>
    </location>
</feature>
<evidence type="ECO:0000313" key="2">
    <source>
        <dbReference type="EMBL" id="GEM52376.1"/>
    </source>
</evidence>
<dbReference type="InterPro" id="IPR001173">
    <property type="entry name" value="Glyco_trans_2-like"/>
</dbReference>